<name>A0ABY4LXL9_9FLAO</name>
<accession>A0ABY4LXL9</accession>
<dbReference type="SUPFAM" id="SSF51338">
    <property type="entry name" value="Composite domain of metallo-dependent hydrolases"/>
    <property type="match status" value="1"/>
</dbReference>
<dbReference type="RefSeq" id="WP_248729778.1">
    <property type="nucleotide sequence ID" value="NZ_CP096829.1"/>
</dbReference>
<dbReference type="PANTHER" id="PTHR22642:SF2">
    <property type="entry name" value="PROTEIN LONG AFTER FAR-RED 3"/>
    <property type="match status" value="1"/>
</dbReference>
<gene>
    <name evidence="1" type="ORF">M0M44_10930</name>
</gene>
<dbReference type="PROSITE" id="PS51257">
    <property type="entry name" value="PROKAR_LIPOPROTEIN"/>
    <property type="match status" value="1"/>
</dbReference>
<evidence type="ECO:0000313" key="1">
    <source>
        <dbReference type="EMBL" id="UPZ17840.1"/>
    </source>
</evidence>
<protein>
    <recommendedName>
        <fullName evidence="3">Amidohydrolase 3 domain-containing protein</fullName>
    </recommendedName>
</protein>
<reference evidence="1 2" key="1">
    <citation type="submission" date="2022-04" db="EMBL/GenBank/DDBJ databases">
        <authorList>
            <person name="Ra J.-S."/>
            <person name="Kim S.-B."/>
        </authorList>
    </citation>
    <scope>NUCLEOTIDE SEQUENCE [LARGE SCALE GENOMIC DNA]</scope>
    <source>
        <strain evidence="1 2">MMS21-Er5</strain>
    </source>
</reference>
<organism evidence="1 2">
    <name type="scientific">Flavobacterium humidisoli</name>
    <dbReference type="NCBI Taxonomy" id="2937442"/>
    <lineage>
        <taxon>Bacteria</taxon>
        <taxon>Pseudomonadati</taxon>
        <taxon>Bacteroidota</taxon>
        <taxon>Flavobacteriia</taxon>
        <taxon>Flavobacteriales</taxon>
        <taxon>Flavobacteriaceae</taxon>
        <taxon>Flavobacterium</taxon>
    </lineage>
</organism>
<proteinExistence type="predicted"/>
<evidence type="ECO:0000313" key="2">
    <source>
        <dbReference type="Proteomes" id="UP000829998"/>
    </source>
</evidence>
<dbReference type="InterPro" id="IPR011059">
    <property type="entry name" value="Metal-dep_hydrolase_composite"/>
</dbReference>
<dbReference type="Proteomes" id="UP000829998">
    <property type="component" value="Chromosome"/>
</dbReference>
<sequence length="119" mass="12966">MKNSILSILAFAMLMVSCKKDEKLLTDQSSGNKTAVYYNGDIITMEGKKPTYAQAIVVKDGKILFVGKEEEAMKQAGSGHIMVDLKGKTMLPAFLDAHSNFLNVGFTASGWSGCQFCFN</sequence>
<keyword evidence="2" id="KW-1185">Reference proteome</keyword>
<dbReference type="EMBL" id="CP096829">
    <property type="protein sequence ID" value="UPZ17840.1"/>
    <property type="molecule type" value="Genomic_DNA"/>
</dbReference>
<evidence type="ECO:0008006" key="3">
    <source>
        <dbReference type="Google" id="ProtNLM"/>
    </source>
</evidence>
<dbReference type="PANTHER" id="PTHR22642">
    <property type="entry name" value="IMIDAZOLONEPROPIONASE"/>
    <property type="match status" value="1"/>
</dbReference>
<dbReference type="Gene3D" id="2.30.40.10">
    <property type="entry name" value="Urease, subunit C, domain 1"/>
    <property type="match status" value="1"/>
</dbReference>